<keyword evidence="2" id="KW-1185">Reference proteome</keyword>
<organism evidence="1 2">
    <name type="scientific">Rhododendron molle</name>
    <name type="common">Chinese azalea</name>
    <name type="synonym">Azalea mollis</name>
    <dbReference type="NCBI Taxonomy" id="49168"/>
    <lineage>
        <taxon>Eukaryota</taxon>
        <taxon>Viridiplantae</taxon>
        <taxon>Streptophyta</taxon>
        <taxon>Embryophyta</taxon>
        <taxon>Tracheophyta</taxon>
        <taxon>Spermatophyta</taxon>
        <taxon>Magnoliopsida</taxon>
        <taxon>eudicotyledons</taxon>
        <taxon>Gunneridae</taxon>
        <taxon>Pentapetalae</taxon>
        <taxon>asterids</taxon>
        <taxon>Ericales</taxon>
        <taxon>Ericaceae</taxon>
        <taxon>Ericoideae</taxon>
        <taxon>Rhodoreae</taxon>
        <taxon>Rhododendron</taxon>
    </lineage>
</organism>
<dbReference type="EMBL" id="CM046388">
    <property type="protein sequence ID" value="KAI8574619.1"/>
    <property type="molecule type" value="Genomic_DNA"/>
</dbReference>
<dbReference type="Proteomes" id="UP001062846">
    <property type="component" value="Chromosome 1"/>
</dbReference>
<evidence type="ECO:0000313" key="2">
    <source>
        <dbReference type="Proteomes" id="UP001062846"/>
    </source>
</evidence>
<comment type="caution">
    <text evidence="1">The sequence shown here is derived from an EMBL/GenBank/DDBJ whole genome shotgun (WGS) entry which is preliminary data.</text>
</comment>
<reference evidence="1" key="1">
    <citation type="submission" date="2022-02" db="EMBL/GenBank/DDBJ databases">
        <title>Plant Genome Project.</title>
        <authorList>
            <person name="Zhang R.-G."/>
        </authorList>
    </citation>
    <scope>NUCLEOTIDE SEQUENCE</scope>
    <source>
        <strain evidence="1">AT1</strain>
    </source>
</reference>
<sequence length="1083" mass="121590">MCVRALLHNGVFDTSIDEYTTPRPSGVTIDTTPTPSIQTRDFAEDVEDGQPKISGKKFPNAISIHTSHAFATTCVITICKVKRDIGEQWKKLSNEDRQKYKHLAKLAKEDLAKEKGLLPEKPKKRKLQNRISLKSIVGIVQKLSTDQRLAVELIGLGGLLHLRCTVLNHPLCNWLVKNFDPKSRSLNVHGRTFVLTVGHVHECLGINAEGKVIDLEVNMSDEFSQLCENIGMTKGVVQLKDLREYLEETEEVGDVFKRKFALYMLGCFLCPTTKAGVTRSFMNGVSDVVAMGSQNWTNLTLDFLCKGIQEQRDKHLVQPNGCLFLLVVFYFDRVSPSPTDTSYVRKFPSLVNWGDIEIKNILHEFDNIGSYDSEGVVVNFTLDEGTKVDENTSAKEAVVSQISSADVSVMTSTLITVASLLLRQNMILAKHFGSEMLADLQAQTAQEMDLTHGLQGASSHLVTQLTGLHTCPTSSLNEFETHAPMLKRAKGVETNPTQPSHLASEMVSKPQQQEQPPPQMAEQMDLNQSVILQVASSPLSTGVHTCETSTPKELKTPDYVLNKSKAVYDMPTSCFDQYNMVIEMDMDEDVVSPSLVSGLKSVGGSSRGTDTAKRKIQQDIDNVVGSPSPVSAFKSQAGLSRGRKKKLAFGKPVISFCDEPRRLRKRAELKKSQFQRSPFTKDGLNKRNPPKNKNEAKTESKNIADQHKIVENTDINVPTFRGVYGKFKSLKFAGAMQELNPQSKANIRETAESPTYLTPEPLNEHEKLLTAFIFYPSDPFTGDAYVHLKMFGIERFFATRYDLCSLKPKAWILDTIINLVAVQLTNDERSNHPDKRHFMWYLPVMVSRQILSNPNLNDSDLMKLCDSYFGYANFTADLISCSMMEVLHRALRLQYGDLYKADVSKFNIANVERQPLQHETDGYDCGLFVIKFMQGFNYPSGVHRMDDTERPRLLMDLVVDPNNREGDMVVKKFDEWKAKKAMENKTGNISDSSSDISDSEINEYKDKPYEELKKGKYMVKNRDGSLRCPFCPGKKKQQWQYRDLLQHASGVGSGAAWRKPKLKAQHLALSVYLTIDLAHEAEG</sequence>
<name>A0ACC0QB87_RHOML</name>
<protein>
    <submittedName>
        <fullName evidence="1">Uncharacterized protein</fullName>
    </submittedName>
</protein>
<evidence type="ECO:0000313" key="1">
    <source>
        <dbReference type="EMBL" id="KAI8574619.1"/>
    </source>
</evidence>
<proteinExistence type="predicted"/>
<accession>A0ACC0QB87</accession>
<gene>
    <name evidence="1" type="ORF">RHMOL_Rhmol01G0368100</name>
</gene>